<protein>
    <submittedName>
        <fullName evidence="1">DNA alkylation repair protein</fullName>
    </submittedName>
</protein>
<sequence>MNNNVRTQIFDLIDEDYQRFASSHIPNINNLLGVRLPELRKIAKQIAKDDWESYLKTADDDYFEEVMLQGMVIGYVKADIEKVLTYVAAFVPKINNWSVCDSFCSGLKITKLYKKRVWDFLQPYLLSDKEYEIRFGVVMLLCFYIDEDYIDPVLEHLDRINHEAYYVKMAVAWAISICYIKMPERTMIYLKNNSLDKFTYNKALQKITESLRIDKETKEMIRSMKRK</sequence>
<dbReference type="Proteomes" id="UP001596147">
    <property type="component" value="Unassembled WGS sequence"/>
</dbReference>
<dbReference type="PANTHER" id="PTHR34070">
    <property type="entry name" value="ARMADILLO-TYPE FOLD"/>
    <property type="match status" value="1"/>
</dbReference>
<organism evidence="1 2">
    <name type="scientific">Lederbergia graminis</name>
    <dbReference type="NCBI Taxonomy" id="735518"/>
    <lineage>
        <taxon>Bacteria</taxon>
        <taxon>Bacillati</taxon>
        <taxon>Bacillota</taxon>
        <taxon>Bacilli</taxon>
        <taxon>Bacillales</taxon>
        <taxon>Bacillaceae</taxon>
        <taxon>Lederbergia</taxon>
    </lineage>
</organism>
<name>A0ABW0LCW3_9BACI</name>
<dbReference type="SUPFAM" id="SSF48371">
    <property type="entry name" value="ARM repeat"/>
    <property type="match status" value="1"/>
</dbReference>
<keyword evidence="2" id="KW-1185">Reference proteome</keyword>
<proteinExistence type="predicted"/>
<dbReference type="Gene3D" id="1.25.10.90">
    <property type="match status" value="1"/>
</dbReference>
<gene>
    <name evidence="1" type="ORF">ACFPM4_02290</name>
</gene>
<dbReference type="RefSeq" id="WP_382347257.1">
    <property type="nucleotide sequence ID" value="NZ_JBHSMC010000001.1"/>
</dbReference>
<dbReference type="EMBL" id="JBHSMC010000001">
    <property type="protein sequence ID" value="MFC5463578.1"/>
    <property type="molecule type" value="Genomic_DNA"/>
</dbReference>
<dbReference type="InterPro" id="IPR016024">
    <property type="entry name" value="ARM-type_fold"/>
</dbReference>
<dbReference type="PANTHER" id="PTHR34070:SF1">
    <property type="entry name" value="DNA ALKYLATION REPAIR PROTEIN"/>
    <property type="match status" value="1"/>
</dbReference>
<evidence type="ECO:0000313" key="1">
    <source>
        <dbReference type="EMBL" id="MFC5463578.1"/>
    </source>
</evidence>
<comment type="caution">
    <text evidence="1">The sequence shown here is derived from an EMBL/GenBank/DDBJ whole genome shotgun (WGS) entry which is preliminary data.</text>
</comment>
<accession>A0ABW0LCW3</accession>
<dbReference type="CDD" id="cd06561">
    <property type="entry name" value="AlkD_like"/>
    <property type="match status" value="1"/>
</dbReference>
<evidence type="ECO:0000313" key="2">
    <source>
        <dbReference type="Proteomes" id="UP001596147"/>
    </source>
</evidence>
<reference evidence="2" key="1">
    <citation type="journal article" date="2019" name="Int. J. Syst. Evol. Microbiol.">
        <title>The Global Catalogue of Microorganisms (GCM) 10K type strain sequencing project: providing services to taxonomists for standard genome sequencing and annotation.</title>
        <authorList>
            <consortium name="The Broad Institute Genomics Platform"/>
            <consortium name="The Broad Institute Genome Sequencing Center for Infectious Disease"/>
            <person name="Wu L."/>
            <person name="Ma J."/>
        </authorList>
    </citation>
    <scope>NUCLEOTIDE SEQUENCE [LARGE SCALE GENOMIC DNA]</scope>
    <source>
        <strain evidence="2">CGMCC 1.12237</strain>
    </source>
</reference>
<dbReference type="Pfam" id="PF08713">
    <property type="entry name" value="DNA_alkylation"/>
    <property type="match status" value="1"/>
</dbReference>
<dbReference type="InterPro" id="IPR014825">
    <property type="entry name" value="DNA_alkylation"/>
</dbReference>